<proteinExistence type="predicted"/>
<organism evidence="1 2">
    <name type="scientific">Serratia symbiotica</name>
    <dbReference type="NCBI Taxonomy" id="138074"/>
    <lineage>
        <taxon>Bacteria</taxon>
        <taxon>Pseudomonadati</taxon>
        <taxon>Pseudomonadota</taxon>
        <taxon>Gammaproteobacteria</taxon>
        <taxon>Enterobacterales</taxon>
        <taxon>Yersiniaceae</taxon>
        <taxon>Serratia</taxon>
    </lineage>
</organism>
<accession>A0A455VMY8</accession>
<protein>
    <submittedName>
        <fullName evidence="1">Uncharacterized protein</fullName>
    </submittedName>
</protein>
<evidence type="ECO:0000313" key="2">
    <source>
        <dbReference type="Proteomes" id="UP000324392"/>
    </source>
</evidence>
<evidence type="ECO:0000313" key="1">
    <source>
        <dbReference type="EMBL" id="BBI92086.1"/>
    </source>
</evidence>
<sequence>MMLKSLVQVVGITKDIDANLAEKPFRLTTLIVPVSLE</sequence>
<dbReference type="EMBL" id="AP019531">
    <property type="protein sequence ID" value="BBI92086.1"/>
    <property type="molecule type" value="Genomic_DNA"/>
</dbReference>
<dbReference type="Proteomes" id="UP000324392">
    <property type="component" value="Chromosome"/>
</dbReference>
<reference evidence="1 2" key="1">
    <citation type="submission" date="2019-03" db="EMBL/GenBank/DDBJ databases">
        <title>The genome sequence of Candidatus Serratia symbiotica strain IS.</title>
        <authorList>
            <person name="Nikoh N."/>
            <person name="Koga R."/>
            <person name="Oshima K."/>
            <person name="Hattori M."/>
            <person name="Fukatsu T."/>
        </authorList>
    </citation>
    <scope>NUCLEOTIDE SEQUENCE [LARGE SCALE GENOMIC DNA]</scope>
    <source>
        <strain evidence="1 2">IS</strain>
    </source>
</reference>
<dbReference type="AlphaFoldDB" id="A0A455VMY8"/>
<gene>
    <name evidence="1" type="ORF">SSYIS1_16150</name>
</gene>
<name>A0A455VMY8_9GAMM</name>